<dbReference type="AlphaFoldDB" id="A0A9W8XN58"/>
<accession>A0A9W8XN58</accession>
<protein>
    <submittedName>
        <fullName evidence="2">Methylenetetrahydrofolate reductase (NAD(P)H) met13</fullName>
        <ecNumber evidence="2">1.5.1.20</ecNumber>
    </submittedName>
</protein>
<evidence type="ECO:0000256" key="1">
    <source>
        <dbReference type="SAM" id="MobiDB-lite"/>
    </source>
</evidence>
<reference evidence="2" key="1">
    <citation type="submission" date="2022-10" db="EMBL/GenBank/DDBJ databases">
        <title>Tapping the CABI collections for fungal endophytes: first genome assemblies for Collariella, Neodidymelliopsis, Ascochyta clinopodiicola, Didymella pomorum, Didymosphaeria variabile, Neocosmospora piperis and Neocucurbitaria cava.</title>
        <authorList>
            <person name="Hill R."/>
        </authorList>
    </citation>
    <scope>NUCLEOTIDE SEQUENCE</scope>
    <source>
        <strain evidence="2">IMI 356815</strain>
    </source>
</reference>
<dbReference type="GeneID" id="80907260"/>
<proteinExistence type="predicted"/>
<dbReference type="RefSeq" id="XP_056072836.1">
    <property type="nucleotide sequence ID" value="XM_056212528.1"/>
</dbReference>
<sequence length="329" mass="37017">MARPSSSTNARCESCDAPKNLDVIGQPIKGVYTGAWSNICRRCRHTAQKRMWTSFSAWEDLLRANLTYLDGHIDVSPNYDVPISPETTRLLPGLKRLHEYGLLSTNSQPGDQGLAFKAETGCIQWKQRPYYDFLVPTVHESVDVAKVNRLVDALMKHEDIVTTAWSDSDEYPKSKEGDVNEAREVAPTFHATAQNEAGEGTDKTYYFRSNASPRVHWVSSYRKANSSKELRDTEWTNQTRSGPTNVDEIPRGSSTCGNGPEWERFPGVMNARPLAVQVAAREWTTKLDLQEVVERTCQRVGLGKMFKSVLKRELMVDVPDTTSVSQLDE</sequence>
<gene>
    <name evidence="2" type="primary">MET13_2</name>
    <name evidence="2" type="ORF">N0V89_003730</name>
</gene>
<name>A0A9W8XN58_9PLEO</name>
<keyword evidence="3" id="KW-1185">Reference proteome</keyword>
<feature type="region of interest" description="Disordered" evidence="1">
    <location>
        <begin position="229"/>
        <end position="259"/>
    </location>
</feature>
<evidence type="ECO:0000313" key="2">
    <source>
        <dbReference type="EMBL" id="KAJ4355710.1"/>
    </source>
</evidence>
<dbReference type="Proteomes" id="UP001140513">
    <property type="component" value="Unassembled WGS sequence"/>
</dbReference>
<feature type="compositionally biased region" description="Polar residues" evidence="1">
    <location>
        <begin position="235"/>
        <end position="244"/>
    </location>
</feature>
<comment type="caution">
    <text evidence="2">The sequence shown here is derived from an EMBL/GenBank/DDBJ whole genome shotgun (WGS) entry which is preliminary data.</text>
</comment>
<dbReference type="OrthoDB" id="3762808at2759"/>
<dbReference type="EC" id="1.5.1.20" evidence="2"/>
<dbReference type="GO" id="GO:0004489">
    <property type="term" value="F:methylenetetrahydrofolate reductase [NAD(P)H] activity"/>
    <property type="evidence" value="ECO:0007669"/>
    <property type="project" value="UniProtKB-EC"/>
</dbReference>
<keyword evidence="2" id="KW-0560">Oxidoreductase</keyword>
<evidence type="ECO:0000313" key="3">
    <source>
        <dbReference type="Proteomes" id="UP001140513"/>
    </source>
</evidence>
<organism evidence="2 3">
    <name type="scientific">Didymosphaeria variabile</name>
    <dbReference type="NCBI Taxonomy" id="1932322"/>
    <lineage>
        <taxon>Eukaryota</taxon>
        <taxon>Fungi</taxon>
        <taxon>Dikarya</taxon>
        <taxon>Ascomycota</taxon>
        <taxon>Pezizomycotina</taxon>
        <taxon>Dothideomycetes</taxon>
        <taxon>Pleosporomycetidae</taxon>
        <taxon>Pleosporales</taxon>
        <taxon>Massarineae</taxon>
        <taxon>Didymosphaeriaceae</taxon>
        <taxon>Didymosphaeria</taxon>
    </lineage>
</organism>
<dbReference type="EMBL" id="JAPEUX010000003">
    <property type="protein sequence ID" value="KAJ4355710.1"/>
    <property type="molecule type" value="Genomic_DNA"/>
</dbReference>